<evidence type="ECO:0000256" key="2">
    <source>
        <dbReference type="ARBA" id="ARBA00022448"/>
    </source>
</evidence>
<dbReference type="PANTHER" id="PTHR43791:SF36">
    <property type="entry name" value="TRANSPORTER, PUTATIVE (AFU_ORTHOLOGUE AFUA_6G08340)-RELATED"/>
    <property type="match status" value="1"/>
</dbReference>
<accession>A0A7W8V5R1</accession>
<dbReference type="PANTHER" id="PTHR43791">
    <property type="entry name" value="PERMEASE-RELATED"/>
    <property type="match status" value="1"/>
</dbReference>
<dbReference type="Proteomes" id="UP000592780">
    <property type="component" value="Unassembled WGS sequence"/>
</dbReference>
<evidence type="ECO:0000256" key="3">
    <source>
        <dbReference type="ARBA" id="ARBA00022692"/>
    </source>
</evidence>
<keyword evidence="12" id="KW-1185">Reference proteome</keyword>
<dbReference type="OrthoDB" id="5441967at2"/>
<feature type="transmembrane region" description="Helical" evidence="9">
    <location>
        <begin position="354"/>
        <end position="376"/>
    </location>
</feature>
<evidence type="ECO:0000256" key="6">
    <source>
        <dbReference type="ARBA" id="ARBA00058119"/>
    </source>
</evidence>
<evidence type="ECO:0000259" key="10">
    <source>
        <dbReference type="PROSITE" id="PS50850"/>
    </source>
</evidence>
<dbReference type="InterPro" id="IPR036259">
    <property type="entry name" value="MFS_trans_sf"/>
</dbReference>
<feature type="transmembrane region" description="Helical" evidence="9">
    <location>
        <begin position="265"/>
        <end position="286"/>
    </location>
</feature>
<comment type="caution">
    <text evidence="11">The sequence shown here is derived from an EMBL/GenBank/DDBJ whole genome shotgun (WGS) entry which is preliminary data.</text>
</comment>
<reference evidence="11 12" key="1">
    <citation type="submission" date="2020-08" db="EMBL/GenBank/DDBJ databases">
        <title>Genomic Encyclopedia of Type Strains, Phase IV (KMG-V): Genome sequencing to study the core and pangenomes of soil and plant-associated prokaryotes.</title>
        <authorList>
            <person name="Whitman W."/>
        </authorList>
    </citation>
    <scope>NUCLEOTIDE SEQUENCE [LARGE SCALE GENOMIC DNA]</scope>
    <source>
        <strain evidence="11 12">JPY158</strain>
    </source>
</reference>
<dbReference type="CDD" id="cd17319">
    <property type="entry name" value="MFS_ExuT_GudP_like"/>
    <property type="match status" value="1"/>
</dbReference>
<dbReference type="GO" id="GO:0022857">
    <property type="term" value="F:transmembrane transporter activity"/>
    <property type="evidence" value="ECO:0007669"/>
    <property type="project" value="InterPro"/>
</dbReference>
<gene>
    <name evidence="11" type="ORF">HDG40_002206</name>
</gene>
<feature type="transmembrane region" description="Helical" evidence="9">
    <location>
        <begin position="136"/>
        <end position="155"/>
    </location>
</feature>
<dbReference type="GO" id="GO:0005886">
    <property type="term" value="C:plasma membrane"/>
    <property type="evidence" value="ECO:0007669"/>
    <property type="project" value="TreeGrafter"/>
</dbReference>
<keyword evidence="3 9" id="KW-0812">Transmembrane</keyword>
<feature type="transmembrane region" description="Helical" evidence="9">
    <location>
        <begin position="75"/>
        <end position="94"/>
    </location>
</feature>
<evidence type="ECO:0000256" key="5">
    <source>
        <dbReference type="ARBA" id="ARBA00023136"/>
    </source>
</evidence>
<keyword evidence="4 9" id="KW-1133">Transmembrane helix</keyword>
<feature type="transmembrane region" description="Helical" evidence="9">
    <location>
        <begin position="37"/>
        <end position="55"/>
    </location>
</feature>
<evidence type="ECO:0000256" key="8">
    <source>
        <dbReference type="SAM" id="MobiDB-lite"/>
    </source>
</evidence>
<feature type="transmembrane region" description="Helical" evidence="9">
    <location>
        <begin position="106"/>
        <end position="124"/>
    </location>
</feature>
<dbReference type="Gene3D" id="1.20.1250.20">
    <property type="entry name" value="MFS general substrate transporter like domains"/>
    <property type="match status" value="2"/>
</dbReference>
<comment type="subcellular location">
    <subcellularLocation>
        <location evidence="1">Membrane</location>
        <topology evidence="1">Multi-pass membrane protein</topology>
    </subcellularLocation>
</comment>
<feature type="transmembrane region" description="Helical" evidence="9">
    <location>
        <begin position="298"/>
        <end position="319"/>
    </location>
</feature>
<feature type="transmembrane region" description="Helical" evidence="9">
    <location>
        <begin position="167"/>
        <end position="188"/>
    </location>
</feature>
<dbReference type="FunFam" id="1.20.1250.20:FF:000126">
    <property type="entry name" value="MFS transporter permease"/>
    <property type="match status" value="1"/>
</dbReference>
<comment type="function">
    <text evidence="6">Component of the tartrate utilization system and may allow entry of tartrate and tartrate dehydrogenase.</text>
</comment>
<evidence type="ECO:0000256" key="9">
    <source>
        <dbReference type="SAM" id="Phobius"/>
    </source>
</evidence>
<feature type="transmembrane region" description="Helical" evidence="9">
    <location>
        <begin position="388"/>
        <end position="410"/>
    </location>
</feature>
<proteinExistence type="predicted"/>
<feature type="region of interest" description="Disordered" evidence="8">
    <location>
        <begin position="1"/>
        <end position="20"/>
    </location>
</feature>
<dbReference type="FunFam" id="1.20.1250.20:FF:000018">
    <property type="entry name" value="MFS transporter permease"/>
    <property type="match status" value="1"/>
</dbReference>
<feature type="transmembrane region" description="Helical" evidence="9">
    <location>
        <begin position="331"/>
        <end position="348"/>
    </location>
</feature>
<evidence type="ECO:0000256" key="4">
    <source>
        <dbReference type="ARBA" id="ARBA00022989"/>
    </source>
</evidence>
<evidence type="ECO:0000313" key="12">
    <source>
        <dbReference type="Proteomes" id="UP000592780"/>
    </source>
</evidence>
<dbReference type="SUPFAM" id="SSF103473">
    <property type="entry name" value="MFS general substrate transporter"/>
    <property type="match status" value="1"/>
</dbReference>
<evidence type="ECO:0000256" key="7">
    <source>
        <dbReference type="ARBA" id="ARBA00074139"/>
    </source>
</evidence>
<dbReference type="InterPro" id="IPR020846">
    <property type="entry name" value="MFS_dom"/>
</dbReference>
<dbReference type="EMBL" id="JACHDD010000003">
    <property type="protein sequence ID" value="MBB5424062.1"/>
    <property type="molecule type" value="Genomic_DNA"/>
</dbReference>
<keyword evidence="2" id="KW-0813">Transport</keyword>
<feature type="transmembrane region" description="Helical" evidence="9">
    <location>
        <begin position="422"/>
        <end position="440"/>
    </location>
</feature>
<evidence type="ECO:0000313" key="11">
    <source>
        <dbReference type="EMBL" id="MBB5424062.1"/>
    </source>
</evidence>
<dbReference type="Pfam" id="PF07690">
    <property type="entry name" value="MFS_1"/>
    <property type="match status" value="1"/>
</dbReference>
<dbReference type="InterPro" id="IPR011701">
    <property type="entry name" value="MFS"/>
</dbReference>
<feature type="domain" description="Major facilitator superfamily (MFS) profile" evidence="10">
    <location>
        <begin position="41"/>
        <end position="446"/>
    </location>
</feature>
<sequence>MPSHNPTGASRRPATDRSRTLASTTTTEFESATYAKVTWRLLPFLFICYVAAYLDRVNVGFAKLQMLSDLKFSESVYGLGAGIFFIGYFVFEVPSNILLHRVGARVWISRIMVTWALVSAASLFVKTPAMFYTMRFLLGVAEAGFFPGIVLYLTYWYPSVRRGRMNALFMIGIPVAGVLGGPLSGGIMQAFNGVRGLSNWQWLFLIEALPSLVLGIVTLFVLPNGIRAASWLDERQKQLLEDNIARDEHAGAEASLRSIVSNGRVWRLAAIYFCCMMGLYGVSFYLPTLIKAAGVKEALDVGMLTAVPYAVAIVSMILVARSSDRRNERRWHLAMAAVAAAAGFYASTLHAGNLALVLFTLSLGTAGVLSMMPVFWTYPSSVLTGTAAAAGIAMINSIGNLAGFVSPSIIGWMKDVTHSTNAGLMVVAGALFVGAVLALTQRAPSVTTPAAQPSRA</sequence>
<protein>
    <recommendedName>
        <fullName evidence="7">Putative tartrate transporter</fullName>
    </recommendedName>
</protein>
<feature type="transmembrane region" description="Helical" evidence="9">
    <location>
        <begin position="200"/>
        <end position="222"/>
    </location>
</feature>
<dbReference type="PROSITE" id="PS50850">
    <property type="entry name" value="MFS"/>
    <property type="match status" value="1"/>
</dbReference>
<dbReference type="RefSeq" id="WP_026228143.1">
    <property type="nucleotide sequence ID" value="NZ_JACHDD010000003.1"/>
</dbReference>
<dbReference type="AlphaFoldDB" id="A0A7W8V5R1"/>
<keyword evidence="5 9" id="KW-0472">Membrane</keyword>
<organism evidence="11 12">
    <name type="scientific">Paraburkholderia atlantica</name>
    <dbReference type="NCBI Taxonomy" id="2654982"/>
    <lineage>
        <taxon>Bacteria</taxon>
        <taxon>Pseudomonadati</taxon>
        <taxon>Pseudomonadota</taxon>
        <taxon>Betaproteobacteria</taxon>
        <taxon>Burkholderiales</taxon>
        <taxon>Burkholderiaceae</taxon>
        <taxon>Paraburkholderia</taxon>
    </lineage>
</organism>
<name>A0A7W8V5R1_PARAM</name>
<evidence type="ECO:0000256" key="1">
    <source>
        <dbReference type="ARBA" id="ARBA00004141"/>
    </source>
</evidence>